<name>A0A1J0KRM9_9GAMM</name>
<evidence type="ECO:0000313" key="1">
    <source>
        <dbReference type="EMBL" id="APC96302.1"/>
    </source>
</evidence>
<gene>
    <name evidence="1" type="ORF">KX01_1079</name>
</gene>
<organism evidence="1 2">
    <name type="scientific">Francisella frigiditurris</name>
    <dbReference type="NCBI Taxonomy" id="1542390"/>
    <lineage>
        <taxon>Bacteria</taxon>
        <taxon>Pseudomonadati</taxon>
        <taxon>Pseudomonadota</taxon>
        <taxon>Gammaproteobacteria</taxon>
        <taxon>Thiotrichales</taxon>
        <taxon>Francisellaceae</taxon>
        <taxon>Francisella</taxon>
    </lineage>
</organism>
<dbReference type="AlphaFoldDB" id="A0A1J0KRM9"/>
<accession>A0A1J0KRM9</accession>
<evidence type="ECO:0008006" key="3">
    <source>
        <dbReference type="Google" id="ProtNLM"/>
    </source>
</evidence>
<dbReference type="InterPro" id="IPR032710">
    <property type="entry name" value="NTF2-like_dom_sf"/>
</dbReference>
<keyword evidence="2" id="KW-1185">Reference proteome</keyword>
<dbReference type="SUPFAM" id="SSF54427">
    <property type="entry name" value="NTF2-like"/>
    <property type="match status" value="1"/>
</dbReference>
<sequence>MKKAFWIMLVALIIVSSLLATCVYKNYTRCHVKRAEITKAEIDSAQSAWANGIINIGKTYRDGGNVKEVAENFLKAMYTFNQNEYIFFRPTLAANEGFRPNFDSALSYFIGKNNFKADSGRVGIAGDEGFAIKPWTKITFTNDQIFKYGSLAIAMGHYVFTDDKGNDTKVEYTFVYKKVGNNIKILVQHSSLPFAATNS</sequence>
<dbReference type="OrthoDB" id="9807600at2"/>
<evidence type="ECO:0000313" key="2">
    <source>
        <dbReference type="Proteomes" id="UP000182521"/>
    </source>
</evidence>
<dbReference type="Proteomes" id="UP000182521">
    <property type="component" value="Chromosome"/>
</dbReference>
<dbReference type="KEGG" id="frc:KX01_1079"/>
<dbReference type="STRING" id="1542390.KX01_1079"/>
<dbReference type="Gene3D" id="3.10.450.50">
    <property type="match status" value="1"/>
</dbReference>
<protein>
    <recommendedName>
        <fullName evidence="3">Phosphoribosyl-AMP cyclohydrolase</fullName>
    </recommendedName>
</protein>
<dbReference type="InterPro" id="IPR016878">
    <property type="entry name" value="MICAH-like"/>
</dbReference>
<proteinExistence type="predicted"/>
<dbReference type="PIRSF" id="PIRSF028288">
    <property type="entry name" value="UCP028288"/>
    <property type="match status" value="1"/>
</dbReference>
<dbReference type="EMBL" id="CP009654">
    <property type="protein sequence ID" value="APC96302.1"/>
    <property type="molecule type" value="Genomic_DNA"/>
</dbReference>
<dbReference type="RefSeq" id="WP_071664001.1">
    <property type="nucleotide sequence ID" value="NZ_CP009654.1"/>
</dbReference>
<reference evidence="2" key="1">
    <citation type="submission" date="2014-10" db="EMBL/GenBank/DDBJ databases">
        <authorList>
            <person name="Kuske C.R."/>
            <person name="Challacombe J.F."/>
            <person name="Daligault H.E."/>
            <person name="Davenport K.W."/>
            <person name="Johnson S.L."/>
            <person name="Siddaramappa S."/>
            <person name="Petersen J.M."/>
        </authorList>
    </citation>
    <scope>NUCLEOTIDE SEQUENCE [LARGE SCALE GENOMIC DNA]</scope>
    <source>
        <strain evidence="2">CA97-1460</strain>
    </source>
</reference>